<accession>A0A3S4ZXJ7</accession>
<dbReference type="AlphaFoldDB" id="A0A3S4ZXJ7"/>
<feature type="compositionally biased region" description="Polar residues" evidence="1">
    <location>
        <begin position="101"/>
        <end position="113"/>
    </location>
</feature>
<dbReference type="Proteomes" id="UP000784294">
    <property type="component" value="Unassembled WGS sequence"/>
</dbReference>
<proteinExistence type="predicted"/>
<comment type="caution">
    <text evidence="2">The sequence shown here is derived from an EMBL/GenBank/DDBJ whole genome shotgun (WGS) entry which is preliminary data.</text>
</comment>
<evidence type="ECO:0000256" key="1">
    <source>
        <dbReference type="SAM" id="MobiDB-lite"/>
    </source>
</evidence>
<protein>
    <submittedName>
        <fullName evidence="2">Uncharacterized protein</fullName>
    </submittedName>
</protein>
<feature type="compositionally biased region" description="Polar residues" evidence="1">
    <location>
        <begin position="139"/>
        <end position="159"/>
    </location>
</feature>
<feature type="non-terminal residue" evidence="2">
    <location>
        <position position="1"/>
    </location>
</feature>
<feature type="region of interest" description="Disordered" evidence="1">
    <location>
        <begin position="101"/>
        <end position="160"/>
    </location>
</feature>
<organism evidence="2 3">
    <name type="scientific">Protopolystoma xenopodis</name>
    <dbReference type="NCBI Taxonomy" id="117903"/>
    <lineage>
        <taxon>Eukaryota</taxon>
        <taxon>Metazoa</taxon>
        <taxon>Spiralia</taxon>
        <taxon>Lophotrochozoa</taxon>
        <taxon>Platyhelminthes</taxon>
        <taxon>Monogenea</taxon>
        <taxon>Polyopisthocotylea</taxon>
        <taxon>Polystomatidea</taxon>
        <taxon>Polystomatidae</taxon>
        <taxon>Protopolystoma</taxon>
    </lineage>
</organism>
<sequence>VEPCDWRRALRVIRPTHQRAGDDITTSSNAASAALLCTSRLPLPLTNLQSPFASCEGALSANVITCLLQPLVNSLLSRITIALVGVDLVASHFKLPINDNSRNHSASSAFQPQTRRHRSLNQAPVGDPASSATSALTSNNPGTSFYRETTGFNPDTASQAGHKELQIVSDESDGGLNGLDSADEAAYAGLAYIETTLKIRAQMRRMRKPAVFTQLLEKVIRCWQYIFSPDVICLQPSPDIIGDTRSRRNQSFPLAPNYLSVTSGPGLVWPFEPSTLLYSLSTSTPTQLPSSLLLVGDLPDPVMNAVWHALESVQVSSIVLVYA</sequence>
<reference evidence="2" key="1">
    <citation type="submission" date="2018-11" db="EMBL/GenBank/DDBJ databases">
        <authorList>
            <consortium name="Pathogen Informatics"/>
        </authorList>
    </citation>
    <scope>NUCLEOTIDE SEQUENCE</scope>
</reference>
<feature type="compositionally biased region" description="Low complexity" evidence="1">
    <location>
        <begin position="129"/>
        <end position="138"/>
    </location>
</feature>
<gene>
    <name evidence="2" type="ORF">PXEA_LOCUS15769</name>
</gene>
<keyword evidence="3" id="KW-1185">Reference proteome</keyword>
<dbReference type="EMBL" id="CAAALY010055794">
    <property type="protein sequence ID" value="VEL22329.1"/>
    <property type="molecule type" value="Genomic_DNA"/>
</dbReference>
<name>A0A3S4ZXJ7_9PLAT</name>
<evidence type="ECO:0000313" key="2">
    <source>
        <dbReference type="EMBL" id="VEL22329.1"/>
    </source>
</evidence>
<evidence type="ECO:0000313" key="3">
    <source>
        <dbReference type="Proteomes" id="UP000784294"/>
    </source>
</evidence>